<evidence type="ECO:0000256" key="3">
    <source>
        <dbReference type="ARBA" id="ARBA00023242"/>
    </source>
</evidence>
<dbReference type="GO" id="GO:0031124">
    <property type="term" value="P:mRNA 3'-end processing"/>
    <property type="evidence" value="ECO:0007669"/>
    <property type="project" value="InterPro"/>
</dbReference>
<dbReference type="AlphaFoldDB" id="L1JH56"/>
<dbReference type="RefSeq" id="XP_005834796.1">
    <property type="nucleotide sequence ID" value="XM_005834739.1"/>
</dbReference>
<keyword evidence="7" id="KW-1185">Reference proteome</keyword>
<dbReference type="OMA" id="WKLYIEV"/>
<evidence type="ECO:0000259" key="4">
    <source>
        <dbReference type="Pfam" id="PF05843"/>
    </source>
</evidence>
<keyword evidence="3" id="KW-0539">Nucleus</keyword>
<dbReference type="OrthoDB" id="26282at2759"/>
<reference evidence="6" key="3">
    <citation type="submission" date="2015-06" db="UniProtKB">
        <authorList>
            <consortium name="EnsemblProtists"/>
        </authorList>
    </citation>
    <scope>IDENTIFICATION</scope>
</reference>
<dbReference type="GeneID" id="17304600"/>
<name>L1JH56_GUITC</name>
<feature type="non-terminal residue" evidence="5">
    <location>
        <position position="482"/>
    </location>
</feature>
<gene>
    <name evidence="5" type="ORF">GUITHDRAFT_40423</name>
</gene>
<evidence type="ECO:0000256" key="1">
    <source>
        <dbReference type="ARBA" id="ARBA00004123"/>
    </source>
</evidence>
<dbReference type="PANTHER" id="PTHR19980:SF0">
    <property type="entry name" value="CLEAVAGE STIMULATION FACTOR SUBUNIT 3"/>
    <property type="match status" value="1"/>
</dbReference>
<dbReference type="STRING" id="905079.L1JH56"/>
<comment type="subcellular location">
    <subcellularLocation>
        <location evidence="1">Nucleus</location>
    </subcellularLocation>
</comment>
<dbReference type="GO" id="GO:0005634">
    <property type="term" value="C:nucleus"/>
    <property type="evidence" value="ECO:0007669"/>
    <property type="project" value="UniProtKB-SubCell"/>
</dbReference>
<dbReference type="Gene3D" id="1.25.40.1040">
    <property type="match status" value="1"/>
</dbReference>
<reference evidence="5 7" key="1">
    <citation type="journal article" date="2012" name="Nature">
        <title>Algal genomes reveal evolutionary mosaicism and the fate of nucleomorphs.</title>
        <authorList>
            <consortium name="DOE Joint Genome Institute"/>
            <person name="Curtis B.A."/>
            <person name="Tanifuji G."/>
            <person name="Burki F."/>
            <person name="Gruber A."/>
            <person name="Irimia M."/>
            <person name="Maruyama S."/>
            <person name="Arias M.C."/>
            <person name="Ball S.G."/>
            <person name="Gile G.H."/>
            <person name="Hirakawa Y."/>
            <person name="Hopkins J.F."/>
            <person name="Kuo A."/>
            <person name="Rensing S.A."/>
            <person name="Schmutz J."/>
            <person name="Symeonidi A."/>
            <person name="Elias M."/>
            <person name="Eveleigh R.J."/>
            <person name="Herman E.K."/>
            <person name="Klute M.J."/>
            <person name="Nakayama T."/>
            <person name="Obornik M."/>
            <person name="Reyes-Prieto A."/>
            <person name="Armbrust E.V."/>
            <person name="Aves S.J."/>
            <person name="Beiko R.G."/>
            <person name="Coutinho P."/>
            <person name="Dacks J.B."/>
            <person name="Durnford D.G."/>
            <person name="Fast N.M."/>
            <person name="Green B.R."/>
            <person name="Grisdale C.J."/>
            <person name="Hempel F."/>
            <person name="Henrissat B."/>
            <person name="Hoppner M.P."/>
            <person name="Ishida K."/>
            <person name="Kim E."/>
            <person name="Koreny L."/>
            <person name="Kroth P.G."/>
            <person name="Liu Y."/>
            <person name="Malik S.B."/>
            <person name="Maier U.G."/>
            <person name="McRose D."/>
            <person name="Mock T."/>
            <person name="Neilson J.A."/>
            <person name="Onodera N.T."/>
            <person name="Poole A.M."/>
            <person name="Pritham E.J."/>
            <person name="Richards T.A."/>
            <person name="Rocap G."/>
            <person name="Roy S.W."/>
            <person name="Sarai C."/>
            <person name="Schaack S."/>
            <person name="Shirato S."/>
            <person name="Slamovits C.H."/>
            <person name="Spencer D.F."/>
            <person name="Suzuki S."/>
            <person name="Worden A.Z."/>
            <person name="Zauner S."/>
            <person name="Barry K."/>
            <person name="Bell C."/>
            <person name="Bharti A.K."/>
            <person name="Crow J.A."/>
            <person name="Grimwood J."/>
            <person name="Kramer R."/>
            <person name="Lindquist E."/>
            <person name="Lucas S."/>
            <person name="Salamov A."/>
            <person name="McFadden G.I."/>
            <person name="Lane C.E."/>
            <person name="Keeling P.J."/>
            <person name="Gray M.W."/>
            <person name="Grigoriev I.V."/>
            <person name="Archibald J.M."/>
        </authorList>
    </citation>
    <scope>NUCLEOTIDE SEQUENCE</scope>
    <source>
        <strain evidence="5 7">CCMP2712</strain>
    </source>
</reference>
<feature type="domain" description="Suppressor of forked" evidence="4">
    <location>
        <begin position="1"/>
        <end position="474"/>
    </location>
</feature>
<sequence length="482" mass="56554">IYERLLEVFPTSGRHWLAYANQYVADNDKKKAIEVLKRGLPHCPHVDLWRSYLTHFTSVTMQSTKDNSEVLKAFERAVDAVGQDISSNSLWSEYIAFLRSCKVSNQYENTQRMNQLRRAYHRCLQVPMHSVDKLWTEYEQWEKTLDPNNLQMAEQIIRDLEPKHKAARVAYKERKKLRDAVQNPQFPGPYTGENKEKQNLKAWQELISFERSNPQKMPSEDLRKRVAFTFNQCLSYLPLYPEIWYEAGNWHGEIGDLSGEIKTLEKGILMIPNSLLLHFALAEKHEMRGNITEAKNVYENLCELQPSPLVFIHYMRFARRSESVQAARTIFKKARKSAQGCSWHVYCDAALREYYSNKDAQVARNIFEMGLKHYSCEVEFVLQYLDFLASFNDDNNTRVVFEKVLADENSLDRQQALLIWDRFVDFEYSRGDLSAIHKLEQRRAMIYPERQGSQSLAQLACRFRFSNLWPCSSIERDLLGIQ</sequence>
<dbReference type="InterPro" id="IPR003107">
    <property type="entry name" value="HAT"/>
</dbReference>
<keyword evidence="2" id="KW-0677">Repeat</keyword>
<dbReference type="Proteomes" id="UP000011087">
    <property type="component" value="Unassembled WGS sequence"/>
</dbReference>
<dbReference type="HOGENOM" id="CLU_007630_0_1_1"/>
<dbReference type="PANTHER" id="PTHR19980">
    <property type="entry name" value="RNA CLEAVAGE STIMULATION FACTOR"/>
    <property type="match status" value="1"/>
</dbReference>
<protein>
    <recommendedName>
        <fullName evidence="4">Suppressor of forked domain-containing protein</fullName>
    </recommendedName>
</protein>
<reference evidence="7" key="2">
    <citation type="submission" date="2012-11" db="EMBL/GenBank/DDBJ databases">
        <authorList>
            <person name="Kuo A."/>
            <person name="Curtis B.A."/>
            <person name="Tanifuji G."/>
            <person name="Burki F."/>
            <person name="Gruber A."/>
            <person name="Irimia M."/>
            <person name="Maruyama S."/>
            <person name="Arias M.C."/>
            <person name="Ball S.G."/>
            <person name="Gile G.H."/>
            <person name="Hirakawa Y."/>
            <person name="Hopkins J.F."/>
            <person name="Rensing S.A."/>
            <person name="Schmutz J."/>
            <person name="Symeonidi A."/>
            <person name="Elias M."/>
            <person name="Eveleigh R.J."/>
            <person name="Herman E.K."/>
            <person name="Klute M.J."/>
            <person name="Nakayama T."/>
            <person name="Obornik M."/>
            <person name="Reyes-Prieto A."/>
            <person name="Armbrust E.V."/>
            <person name="Aves S.J."/>
            <person name="Beiko R.G."/>
            <person name="Coutinho P."/>
            <person name="Dacks J.B."/>
            <person name="Durnford D.G."/>
            <person name="Fast N.M."/>
            <person name="Green B.R."/>
            <person name="Grisdale C."/>
            <person name="Hempe F."/>
            <person name="Henrissat B."/>
            <person name="Hoppner M.P."/>
            <person name="Ishida K.-I."/>
            <person name="Kim E."/>
            <person name="Koreny L."/>
            <person name="Kroth P.G."/>
            <person name="Liu Y."/>
            <person name="Malik S.-B."/>
            <person name="Maier U.G."/>
            <person name="McRose D."/>
            <person name="Mock T."/>
            <person name="Neilson J.A."/>
            <person name="Onodera N.T."/>
            <person name="Poole A.M."/>
            <person name="Pritham E.J."/>
            <person name="Richards T.A."/>
            <person name="Rocap G."/>
            <person name="Roy S.W."/>
            <person name="Sarai C."/>
            <person name="Schaack S."/>
            <person name="Shirato S."/>
            <person name="Slamovits C.H."/>
            <person name="Spencer D.F."/>
            <person name="Suzuki S."/>
            <person name="Worden A.Z."/>
            <person name="Zauner S."/>
            <person name="Barry K."/>
            <person name="Bell C."/>
            <person name="Bharti A.K."/>
            <person name="Crow J.A."/>
            <person name="Grimwood J."/>
            <person name="Kramer R."/>
            <person name="Lindquist E."/>
            <person name="Lucas S."/>
            <person name="Salamov A."/>
            <person name="McFadden G.I."/>
            <person name="Lane C.E."/>
            <person name="Keeling P.J."/>
            <person name="Gray M.W."/>
            <person name="Grigoriev I.V."/>
            <person name="Archibald J.M."/>
        </authorList>
    </citation>
    <scope>NUCLEOTIDE SEQUENCE</scope>
    <source>
        <strain evidence="7">CCMP2712</strain>
    </source>
</reference>
<feature type="non-terminal residue" evidence="5">
    <location>
        <position position="1"/>
    </location>
</feature>
<evidence type="ECO:0000256" key="2">
    <source>
        <dbReference type="ARBA" id="ARBA00022737"/>
    </source>
</evidence>
<organism evidence="5">
    <name type="scientific">Guillardia theta (strain CCMP2712)</name>
    <name type="common">Cryptophyte</name>
    <dbReference type="NCBI Taxonomy" id="905079"/>
    <lineage>
        <taxon>Eukaryota</taxon>
        <taxon>Cryptophyceae</taxon>
        <taxon>Pyrenomonadales</taxon>
        <taxon>Geminigeraceae</taxon>
        <taxon>Guillardia</taxon>
    </lineage>
</organism>
<dbReference type="EMBL" id="JH992988">
    <property type="protein sequence ID" value="EKX47816.1"/>
    <property type="molecule type" value="Genomic_DNA"/>
</dbReference>
<dbReference type="KEGG" id="gtt:GUITHDRAFT_40423"/>
<evidence type="ECO:0000313" key="5">
    <source>
        <dbReference type="EMBL" id="EKX47816.1"/>
    </source>
</evidence>
<accession>L1JH56</accession>
<dbReference type="SMART" id="SM00386">
    <property type="entry name" value="HAT"/>
    <property type="match status" value="7"/>
</dbReference>
<dbReference type="GO" id="GO:0003729">
    <property type="term" value="F:mRNA binding"/>
    <property type="evidence" value="ECO:0007669"/>
    <property type="project" value="TreeGrafter"/>
</dbReference>
<dbReference type="InterPro" id="IPR011990">
    <property type="entry name" value="TPR-like_helical_dom_sf"/>
</dbReference>
<dbReference type="eggNOG" id="KOG1914">
    <property type="taxonomic scope" value="Eukaryota"/>
</dbReference>
<dbReference type="InterPro" id="IPR008847">
    <property type="entry name" value="Suf"/>
</dbReference>
<dbReference type="EnsemblProtists" id="EKX47816">
    <property type="protein sequence ID" value="EKX47816"/>
    <property type="gene ID" value="GUITHDRAFT_40423"/>
</dbReference>
<dbReference type="PaxDb" id="55529-EKX47816"/>
<dbReference type="SUPFAM" id="SSF48452">
    <property type="entry name" value="TPR-like"/>
    <property type="match status" value="1"/>
</dbReference>
<proteinExistence type="predicted"/>
<dbReference type="Pfam" id="PF05843">
    <property type="entry name" value="Suf"/>
    <property type="match status" value="1"/>
</dbReference>
<dbReference type="InterPro" id="IPR045243">
    <property type="entry name" value="Rna14-like"/>
</dbReference>
<evidence type="ECO:0000313" key="7">
    <source>
        <dbReference type="Proteomes" id="UP000011087"/>
    </source>
</evidence>
<evidence type="ECO:0000313" key="6">
    <source>
        <dbReference type="EnsemblProtists" id="EKX47816"/>
    </source>
</evidence>